<dbReference type="STRING" id="314230.DSM3645_25834"/>
<dbReference type="EMBL" id="AANZ01000015">
    <property type="protein sequence ID" value="EAQ79108.1"/>
    <property type="molecule type" value="Genomic_DNA"/>
</dbReference>
<evidence type="ECO:0000313" key="2">
    <source>
        <dbReference type="Proteomes" id="UP000004358"/>
    </source>
</evidence>
<reference evidence="1 2" key="1">
    <citation type="submission" date="2006-02" db="EMBL/GenBank/DDBJ databases">
        <authorList>
            <person name="Amann R."/>
            <person name="Ferriera S."/>
            <person name="Johnson J."/>
            <person name="Kravitz S."/>
            <person name="Halpern A."/>
            <person name="Remington K."/>
            <person name="Beeson K."/>
            <person name="Tran B."/>
            <person name="Rogers Y.-H."/>
            <person name="Friedman R."/>
            <person name="Venter J.C."/>
        </authorList>
    </citation>
    <scope>NUCLEOTIDE SEQUENCE [LARGE SCALE GENOMIC DNA]</scope>
    <source>
        <strain evidence="1 2">DSM 3645</strain>
    </source>
</reference>
<accession>A3ZW80</accession>
<gene>
    <name evidence="1" type="ORF">DSM3645_25834</name>
</gene>
<organism evidence="1 2">
    <name type="scientific">Blastopirellula marina DSM 3645</name>
    <dbReference type="NCBI Taxonomy" id="314230"/>
    <lineage>
        <taxon>Bacteria</taxon>
        <taxon>Pseudomonadati</taxon>
        <taxon>Planctomycetota</taxon>
        <taxon>Planctomycetia</taxon>
        <taxon>Pirellulales</taxon>
        <taxon>Pirellulaceae</taxon>
        <taxon>Blastopirellula</taxon>
    </lineage>
</organism>
<dbReference type="Proteomes" id="UP000004358">
    <property type="component" value="Unassembled WGS sequence"/>
</dbReference>
<comment type="caution">
    <text evidence="1">The sequence shown here is derived from an EMBL/GenBank/DDBJ whole genome shotgun (WGS) entry which is preliminary data.</text>
</comment>
<dbReference type="AlphaFoldDB" id="A3ZW80"/>
<evidence type="ECO:0000313" key="1">
    <source>
        <dbReference type="EMBL" id="EAQ79108.1"/>
    </source>
</evidence>
<proteinExistence type="predicted"/>
<name>A3ZW80_9BACT</name>
<dbReference type="HOGENOM" id="CLU_2367216_0_0_0"/>
<sequence length="95" mass="10834">MISRLDSMENLASYTQDTSSEAEAVQRELMAQMQPSQRMALALRLSSEMLRLSKAAIRRRFPQFNEAEVGLKFIELHYGAELAEAVRRSRSNVQS</sequence>
<protein>
    <submittedName>
        <fullName evidence="1">Uncharacterized protein</fullName>
    </submittedName>
</protein>